<protein>
    <submittedName>
        <fullName evidence="6">Asparagine synthetase [glutamine-hydrolyzing]</fullName>
        <ecNumber evidence="6">6.3.5.4</ecNumber>
    </submittedName>
</protein>
<reference evidence="6" key="1">
    <citation type="submission" date="2018-06" db="EMBL/GenBank/DDBJ databases">
        <authorList>
            <person name="Zhirakovskaya E."/>
        </authorList>
    </citation>
    <scope>NUCLEOTIDE SEQUENCE</scope>
</reference>
<dbReference type="InterPro" id="IPR006426">
    <property type="entry name" value="Asn_synth_AEB"/>
</dbReference>
<sequence length="654" mass="74580">MCGIAGFFNLNSNHRPGQSVLERMIFPVRHRGPDGFGFYLGDRAGLAHARLSIIDLEGGWQPLANEDQSLWIIFNGEIFNYPELRQGLENRGHIFSTNSDTEVIVHLFEEKGQDCLGELNGQFALAIYNVHEKELFLARDRMGIRPLFYTFHDGCFYFGSEVKSIFNADPSVPRRFNPQVLSEIFTFWMPAADETVFESIHQLLPGYWMRVDMAGVHAPEQYWEIPFNPDPDGAVSEHEYAEELRELLLDAVRLRLRADVPVGAYLSGGLDSSAITSLVKNYTNNPLKTFSVAFADKVYDERQEQGEMVRYLGTDHHEVVCTYDTIAEIFPDVVWHAEVPVLRTAPAPLYMLSELVRQNHYKVVLTGEGADEILGGYDIFKEAKTRFFIHRDLNSSLRPRLLTRLYPYLALSPTRSAEYARKFFDTGADVTDLFYAHRPRWKTTARTHVFLADRITQGAGRPEQRLAAIAPSLAGLDYFLRAQFLESKLLLGNYLLCSQGDRMAMAHSVEGRFPFLDHRVVDLAGRIPAKLKMKALNEKNILKLAMRDILPENIVKRKKQPYMAPDILSFFRDGEPEYLEYYLSGSMLRAAGVFKPAAVCKLLAKCRKKSRQGFGENMAFVGILSTQIVYDKFLKNFNVEMPPRLQNVRVLSRD</sequence>
<evidence type="ECO:0000256" key="3">
    <source>
        <dbReference type="ARBA" id="ARBA00022840"/>
    </source>
</evidence>
<gene>
    <name evidence="6" type="ORF">MNBD_DELTA04-17</name>
</gene>
<evidence type="ECO:0000256" key="1">
    <source>
        <dbReference type="ARBA" id="ARBA00005752"/>
    </source>
</evidence>
<evidence type="ECO:0000256" key="4">
    <source>
        <dbReference type="ARBA" id="ARBA00022962"/>
    </source>
</evidence>
<dbReference type="EMBL" id="UOEY01000106">
    <property type="protein sequence ID" value="VAW40653.1"/>
    <property type="molecule type" value="Genomic_DNA"/>
</dbReference>
<evidence type="ECO:0000259" key="5">
    <source>
        <dbReference type="PROSITE" id="PS51278"/>
    </source>
</evidence>
<dbReference type="GO" id="GO:0005829">
    <property type="term" value="C:cytosol"/>
    <property type="evidence" value="ECO:0007669"/>
    <property type="project" value="TreeGrafter"/>
</dbReference>
<dbReference type="SUPFAM" id="SSF56235">
    <property type="entry name" value="N-terminal nucleophile aminohydrolases (Ntn hydrolases)"/>
    <property type="match status" value="1"/>
</dbReference>
<keyword evidence="6" id="KW-0436">Ligase</keyword>
<name>A0A3B0VK22_9ZZZZ</name>
<dbReference type="InterPro" id="IPR014729">
    <property type="entry name" value="Rossmann-like_a/b/a_fold"/>
</dbReference>
<dbReference type="InterPro" id="IPR001962">
    <property type="entry name" value="Asn_synthase"/>
</dbReference>
<keyword evidence="3" id="KW-0067">ATP-binding</keyword>
<keyword evidence="4" id="KW-0315">Glutamine amidotransferase</keyword>
<dbReference type="InterPro" id="IPR029055">
    <property type="entry name" value="Ntn_hydrolases_N"/>
</dbReference>
<proteinExistence type="inferred from homology"/>
<dbReference type="Gene3D" id="3.60.20.10">
    <property type="entry name" value="Glutamine Phosphoribosylpyrophosphate, subunit 1, domain 1"/>
    <property type="match status" value="1"/>
</dbReference>
<evidence type="ECO:0000313" key="6">
    <source>
        <dbReference type="EMBL" id="VAW40653.1"/>
    </source>
</evidence>
<dbReference type="SUPFAM" id="SSF52402">
    <property type="entry name" value="Adenine nucleotide alpha hydrolases-like"/>
    <property type="match status" value="1"/>
</dbReference>
<dbReference type="GO" id="GO:0005524">
    <property type="term" value="F:ATP binding"/>
    <property type="evidence" value="ECO:0007669"/>
    <property type="project" value="UniProtKB-KW"/>
</dbReference>
<dbReference type="PIRSF" id="PIRSF001589">
    <property type="entry name" value="Asn_synthetase_glu-h"/>
    <property type="match status" value="1"/>
</dbReference>
<organism evidence="6">
    <name type="scientific">hydrothermal vent metagenome</name>
    <dbReference type="NCBI Taxonomy" id="652676"/>
    <lineage>
        <taxon>unclassified sequences</taxon>
        <taxon>metagenomes</taxon>
        <taxon>ecological metagenomes</taxon>
    </lineage>
</organism>
<dbReference type="InterPro" id="IPR017932">
    <property type="entry name" value="GATase_2_dom"/>
</dbReference>
<dbReference type="AlphaFoldDB" id="A0A3B0VK22"/>
<dbReference type="GO" id="GO:0004066">
    <property type="term" value="F:asparagine synthase (glutamine-hydrolyzing) activity"/>
    <property type="evidence" value="ECO:0007669"/>
    <property type="project" value="UniProtKB-EC"/>
</dbReference>
<dbReference type="InterPro" id="IPR033738">
    <property type="entry name" value="AsnB_N"/>
</dbReference>
<dbReference type="InterPro" id="IPR051786">
    <property type="entry name" value="ASN_synthetase/amidase"/>
</dbReference>
<comment type="similarity">
    <text evidence="1">Belongs to the asparagine synthetase family.</text>
</comment>
<dbReference type="Gene3D" id="3.40.50.620">
    <property type="entry name" value="HUPs"/>
    <property type="match status" value="2"/>
</dbReference>
<dbReference type="NCBIfam" id="TIGR01536">
    <property type="entry name" value="asn_synth_AEB"/>
    <property type="match status" value="1"/>
</dbReference>
<dbReference type="CDD" id="cd00712">
    <property type="entry name" value="AsnB"/>
    <property type="match status" value="1"/>
</dbReference>
<dbReference type="GO" id="GO:0006529">
    <property type="term" value="P:asparagine biosynthetic process"/>
    <property type="evidence" value="ECO:0007669"/>
    <property type="project" value="InterPro"/>
</dbReference>
<accession>A0A3B0VK22</accession>
<keyword evidence="2" id="KW-0547">Nucleotide-binding</keyword>
<dbReference type="PANTHER" id="PTHR43284:SF1">
    <property type="entry name" value="ASPARAGINE SYNTHETASE"/>
    <property type="match status" value="1"/>
</dbReference>
<dbReference type="CDD" id="cd01991">
    <property type="entry name" value="Asn_synthase_B_C"/>
    <property type="match status" value="1"/>
</dbReference>
<dbReference type="PANTHER" id="PTHR43284">
    <property type="entry name" value="ASPARAGINE SYNTHETASE (GLUTAMINE-HYDROLYZING)"/>
    <property type="match status" value="1"/>
</dbReference>
<dbReference type="PROSITE" id="PS51278">
    <property type="entry name" value="GATASE_TYPE_2"/>
    <property type="match status" value="1"/>
</dbReference>
<evidence type="ECO:0000256" key="2">
    <source>
        <dbReference type="ARBA" id="ARBA00022741"/>
    </source>
</evidence>
<dbReference type="Pfam" id="PF13537">
    <property type="entry name" value="GATase_7"/>
    <property type="match status" value="1"/>
</dbReference>
<feature type="domain" description="Glutamine amidotransferase type-2" evidence="5">
    <location>
        <begin position="2"/>
        <end position="214"/>
    </location>
</feature>
<dbReference type="EC" id="6.3.5.4" evidence="6"/>
<dbReference type="Pfam" id="PF00733">
    <property type="entry name" value="Asn_synthase"/>
    <property type="match status" value="1"/>
</dbReference>